<dbReference type="InterPro" id="IPR013083">
    <property type="entry name" value="Znf_RING/FYVE/PHD"/>
</dbReference>
<dbReference type="CDD" id="cd15509">
    <property type="entry name" value="PHD1_KMT2C_like"/>
    <property type="match status" value="1"/>
</dbReference>
<keyword evidence="6" id="KW-0805">Transcription regulation</keyword>
<feature type="domain" description="PHD-type" evidence="11">
    <location>
        <begin position="258"/>
        <end position="308"/>
    </location>
</feature>
<protein>
    <recommendedName>
        <fullName evidence="16">Lysine (K)-specific methyltransferase 2Cb</fullName>
    </recommendedName>
</protein>
<dbReference type="PROSITE" id="PS50089">
    <property type="entry name" value="ZF_RING_2"/>
    <property type="match status" value="1"/>
</dbReference>
<feature type="domain" description="PHD-type" evidence="13">
    <location>
        <begin position="147"/>
        <end position="250"/>
    </location>
</feature>
<dbReference type="GO" id="GO:0008270">
    <property type="term" value="F:zinc ion binding"/>
    <property type="evidence" value="ECO:0007669"/>
    <property type="project" value="UniProtKB-KW"/>
</dbReference>
<dbReference type="GO" id="GO:0003713">
    <property type="term" value="F:transcription coactivator activity"/>
    <property type="evidence" value="ECO:0007669"/>
    <property type="project" value="TreeGrafter"/>
</dbReference>
<evidence type="ECO:0000256" key="3">
    <source>
        <dbReference type="ARBA" id="ARBA00022737"/>
    </source>
</evidence>
<evidence type="ECO:0000313" key="15">
    <source>
        <dbReference type="Proteomes" id="UP000265120"/>
    </source>
</evidence>
<organism evidence="14 15">
    <name type="scientific">Cynoglossus semilaevis</name>
    <name type="common">Tongue sole</name>
    <dbReference type="NCBI Taxonomy" id="244447"/>
    <lineage>
        <taxon>Eukaryota</taxon>
        <taxon>Metazoa</taxon>
        <taxon>Chordata</taxon>
        <taxon>Craniata</taxon>
        <taxon>Vertebrata</taxon>
        <taxon>Euteleostomi</taxon>
        <taxon>Actinopterygii</taxon>
        <taxon>Neopterygii</taxon>
        <taxon>Teleostei</taxon>
        <taxon>Neoteleostei</taxon>
        <taxon>Acanthomorphata</taxon>
        <taxon>Carangaria</taxon>
        <taxon>Pleuronectiformes</taxon>
        <taxon>Pleuronectoidei</taxon>
        <taxon>Cynoglossidae</taxon>
        <taxon>Cynoglossinae</taxon>
        <taxon>Cynoglossus</taxon>
    </lineage>
</organism>
<keyword evidence="15" id="KW-1185">Reference proteome</keyword>
<dbReference type="InterPro" id="IPR047004">
    <property type="entry name" value="KMT2C_PHD2"/>
</dbReference>
<dbReference type="SMART" id="SM00249">
    <property type="entry name" value="PHD"/>
    <property type="match status" value="4"/>
</dbReference>
<evidence type="ECO:0000256" key="4">
    <source>
        <dbReference type="ARBA" id="ARBA00022771"/>
    </source>
</evidence>
<reference evidence="14" key="3">
    <citation type="submission" date="2025-09" db="UniProtKB">
        <authorList>
            <consortium name="Ensembl"/>
        </authorList>
    </citation>
    <scope>IDENTIFICATION</scope>
</reference>
<dbReference type="PROSITE" id="PS51805">
    <property type="entry name" value="EPHD"/>
    <property type="match status" value="1"/>
</dbReference>
<dbReference type="InterPro" id="IPR011011">
    <property type="entry name" value="Znf_FYVE_PHD"/>
</dbReference>
<reference evidence="14 15" key="1">
    <citation type="journal article" date="2014" name="Nat. Genet.">
        <title>Whole-genome sequence of a flatfish provides insights into ZW sex chromosome evolution and adaptation to a benthic lifestyle.</title>
        <authorList>
            <person name="Chen S."/>
            <person name="Zhang G."/>
            <person name="Shao C."/>
            <person name="Huang Q."/>
            <person name="Liu G."/>
            <person name="Zhang P."/>
            <person name="Song W."/>
            <person name="An N."/>
            <person name="Chalopin D."/>
            <person name="Volff J.N."/>
            <person name="Hong Y."/>
            <person name="Li Q."/>
            <person name="Sha Z."/>
            <person name="Zhou H."/>
            <person name="Xie M."/>
            <person name="Yu Q."/>
            <person name="Liu Y."/>
            <person name="Xiang H."/>
            <person name="Wang N."/>
            <person name="Wu K."/>
            <person name="Yang C."/>
            <person name="Zhou Q."/>
            <person name="Liao X."/>
            <person name="Yang L."/>
            <person name="Hu Q."/>
            <person name="Zhang J."/>
            <person name="Meng L."/>
            <person name="Jin L."/>
            <person name="Tian Y."/>
            <person name="Lian J."/>
            <person name="Yang J."/>
            <person name="Miao G."/>
            <person name="Liu S."/>
            <person name="Liang Z."/>
            <person name="Yan F."/>
            <person name="Li Y."/>
            <person name="Sun B."/>
            <person name="Zhang H."/>
            <person name="Zhang J."/>
            <person name="Zhu Y."/>
            <person name="Du M."/>
            <person name="Zhao Y."/>
            <person name="Schartl M."/>
            <person name="Tang Q."/>
            <person name="Wang J."/>
        </authorList>
    </citation>
    <scope>NUCLEOTIDE SEQUENCE</scope>
</reference>
<dbReference type="SUPFAM" id="SSF57903">
    <property type="entry name" value="FYVE/PHD zinc finger"/>
    <property type="match status" value="3"/>
</dbReference>
<dbReference type="GO" id="GO:0045944">
    <property type="term" value="P:positive regulation of transcription by RNA polymerase II"/>
    <property type="evidence" value="ECO:0007669"/>
    <property type="project" value="TreeGrafter"/>
</dbReference>
<name>A0A3P8WRT3_CYNSE</name>
<dbReference type="GO" id="GO:0044666">
    <property type="term" value="C:MLL3/4 complex"/>
    <property type="evidence" value="ECO:0007669"/>
    <property type="project" value="InterPro"/>
</dbReference>
<evidence type="ECO:0000256" key="9">
    <source>
        <dbReference type="PROSITE-ProRule" id="PRU00175"/>
    </source>
</evidence>
<evidence type="ECO:0000256" key="10">
    <source>
        <dbReference type="SAM" id="MobiDB-lite"/>
    </source>
</evidence>
<keyword evidence="8" id="KW-0539">Nucleus</keyword>
<keyword evidence="4 9" id="KW-0863">Zinc-finger</keyword>
<accession>A0A3P8WRT3</accession>
<dbReference type="InterPro" id="IPR034732">
    <property type="entry name" value="EPHD"/>
</dbReference>
<dbReference type="STRING" id="244447.ENSCSEP00000028211"/>
<dbReference type="CDD" id="cd15511">
    <property type="entry name" value="PHD3_KMT2C"/>
    <property type="match status" value="1"/>
</dbReference>
<feature type="region of interest" description="Disordered" evidence="10">
    <location>
        <begin position="443"/>
        <end position="500"/>
    </location>
</feature>
<dbReference type="Pfam" id="PF00628">
    <property type="entry name" value="PHD"/>
    <property type="match status" value="2"/>
</dbReference>
<evidence type="ECO:0000259" key="11">
    <source>
        <dbReference type="PROSITE" id="PS50016"/>
    </source>
</evidence>
<sequence length="717" mass="78975">MYTYSCSCLTSANISVSCPHPRGRNRGRVVLDEEDSMDGSEITDPMGTQDTGECLKSSLSLMYTFALLKLTRDSNSERLCAFCYCGSRSLLGQGDLQVFSTTSQLEARFGQKGEEGSQRSYFVVFLCFSVSESGAEESDPATRFWDELSHVGIPQDPKVQSLFESGQCWAHQSCALWSEGVCKGEGQSLLNVDRAIDSGSTKHCAYCKRLGASIKCCAKGCAQLYHYPCAGAAGTFQDFRSLSLYCPEHIELAINKYDVNCALCDSPGDLLDQLFCTSCGQHYHGMCLEMAVTPLRRAGWQCPECKICQTCKNPGEDTKMLVCDMCDKGYHTFCLQPAIDTLPTNGWRCKNCRVCLQCGTRTSGQWHHNSLLCENCVQNQDPALCCPTCSCIMDPEHHKDLVFCQTCKRWQHLECERQNSGQAEIHPREDYVCSNCRSPAAEQAPQAEDMDTGPQLSACLSPPGSMHIDSESDLQTAQKHTDPEPGSQTETGSEQAVVDPSTKDLMAITSATKEPSTPSLPLPDQPMEFSVFQPPSMDVIGLETVPKELKEIRDGVFHRNSAETVDPSASVTLEKMDISQENKPILSFLSLSSEDKTLKTTVERLAEMVSSSSHSSSLLRGTCHRELAQSQILPSLSDHCSITSITTTTTTHIPLTPKIGMGKPAITKRKFSPGRPRVRQVRAWILGHKTNLDIFTVSTVCQIFCRMFIGFKSNCAL</sequence>
<feature type="domain" description="PHD-type" evidence="11">
    <location>
        <begin position="305"/>
        <end position="355"/>
    </location>
</feature>
<keyword evidence="3" id="KW-0677">Repeat</keyword>
<evidence type="ECO:0000256" key="5">
    <source>
        <dbReference type="ARBA" id="ARBA00022833"/>
    </source>
</evidence>
<evidence type="ECO:0000256" key="8">
    <source>
        <dbReference type="ARBA" id="ARBA00023242"/>
    </source>
</evidence>
<keyword evidence="7" id="KW-0804">Transcription</keyword>
<feature type="domain" description="PHD-type" evidence="11">
    <location>
        <begin position="370"/>
        <end position="439"/>
    </location>
</feature>
<dbReference type="Pfam" id="PF13771">
    <property type="entry name" value="zf-HC5HC2H"/>
    <property type="match status" value="1"/>
</dbReference>
<dbReference type="Proteomes" id="UP000265120">
    <property type="component" value="Chromosome 20"/>
</dbReference>
<dbReference type="InterPro" id="IPR037877">
    <property type="entry name" value="PHD3_KMT2C"/>
</dbReference>
<dbReference type="GeneTree" id="ENSGT00940000166821"/>
<dbReference type="PANTHER" id="PTHR45888:SF1">
    <property type="entry name" value="HISTONE-LYSINE N-METHYLTRANSFERASE 2C"/>
    <property type="match status" value="1"/>
</dbReference>
<dbReference type="FunFam" id="3.30.40.10:FF:000080">
    <property type="entry name" value="Histone-lysine N-methyltransferase 2C"/>
    <property type="match status" value="1"/>
</dbReference>
<dbReference type="Gene3D" id="3.30.40.10">
    <property type="entry name" value="Zinc/RING finger domain, C3HC4 (zinc finger)"/>
    <property type="match status" value="3"/>
</dbReference>
<dbReference type="AlphaFoldDB" id="A0A3P8WRT3"/>
<evidence type="ECO:0000256" key="7">
    <source>
        <dbReference type="ARBA" id="ARBA00023163"/>
    </source>
</evidence>
<evidence type="ECO:0000259" key="13">
    <source>
        <dbReference type="PROSITE" id="PS51805"/>
    </source>
</evidence>
<dbReference type="InterPro" id="IPR019787">
    <property type="entry name" value="Znf_PHD-finger"/>
</dbReference>
<dbReference type="PANTHER" id="PTHR45888">
    <property type="entry name" value="HL01030P-RELATED"/>
    <property type="match status" value="1"/>
</dbReference>
<evidence type="ECO:0000259" key="12">
    <source>
        <dbReference type="PROSITE" id="PS50089"/>
    </source>
</evidence>
<dbReference type="FunFam" id="3.30.40.10:FF:000095">
    <property type="entry name" value="Histone-lysine N-methyltransferase 2C"/>
    <property type="match status" value="1"/>
</dbReference>
<dbReference type="GO" id="GO:0042800">
    <property type="term" value="F:histone H3K4 methyltransferase activity"/>
    <property type="evidence" value="ECO:0007669"/>
    <property type="project" value="InterPro"/>
</dbReference>
<dbReference type="OMA" id="LHYHGIC"/>
<feature type="domain" description="RING-type" evidence="12">
    <location>
        <begin position="261"/>
        <end position="306"/>
    </location>
</feature>
<dbReference type="InterPro" id="IPR001965">
    <property type="entry name" value="Znf_PHD"/>
</dbReference>
<dbReference type="Ensembl" id="ENSCSET00000028588.1">
    <property type="protein sequence ID" value="ENSCSEP00000028211.1"/>
    <property type="gene ID" value="ENSCSEG00000018023.1"/>
</dbReference>
<keyword evidence="2" id="KW-0479">Metal-binding</keyword>
<keyword evidence="5" id="KW-0862">Zinc</keyword>
<proteinExistence type="predicted"/>
<evidence type="ECO:0000256" key="1">
    <source>
        <dbReference type="ARBA" id="ARBA00004123"/>
    </source>
</evidence>
<evidence type="ECO:0000256" key="6">
    <source>
        <dbReference type="ARBA" id="ARBA00023015"/>
    </source>
</evidence>
<dbReference type="CDD" id="cd15594">
    <property type="entry name" value="PHD2_KMT2C"/>
    <property type="match status" value="1"/>
</dbReference>
<dbReference type="InParanoid" id="A0A3P8WRT3"/>
<dbReference type="PROSITE" id="PS50016">
    <property type="entry name" value="ZF_PHD_2"/>
    <property type="match status" value="3"/>
</dbReference>
<reference evidence="14" key="2">
    <citation type="submission" date="2025-08" db="UniProtKB">
        <authorList>
            <consortium name="Ensembl"/>
        </authorList>
    </citation>
    <scope>IDENTIFICATION</scope>
</reference>
<evidence type="ECO:0000313" key="14">
    <source>
        <dbReference type="Ensembl" id="ENSCSEP00000028211.1"/>
    </source>
</evidence>
<evidence type="ECO:0000256" key="2">
    <source>
        <dbReference type="ARBA" id="ARBA00022723"/>
    </source>
</evidence>
<dbReference type="InterPro" id="IPR001841">
    <property type="entry name" value="Znf_RING"/>
</dbReference>
<comment type="subcellular location">
    <subcellularLocation>
        <location evidence="1">Nucleus</location>
    </subcellularLocation>
</comment>
<evidence type="ECO:0008006" key="16">
    <source>
        <dbReference type="Google" id="ProtNLM"/>
    </source>
</evidence>